<dbReference type="EMBL" id="JAUSUV010000005">
    <property type="protein sequence ID" value="MDQ0417207.1"/>
    <property type="molecule type" value="Genomic_DNA"/>
</dbReference>
<evidence type="ECO:0000259" key="1">
    <source>
        <dbReference type="PROSITE" id="PS51186"/>
    </source>
</evidence>
<feature type="domain" description="N-acetyltransferase" evidence="1">
    <location>
        <begin position="9"/>
        <end position="171"/>
    </location>
</feature>
<dbReference type="PANTHER" id="PTHR43792:SF1">
    <property type="entry name" value="N-ACETYLTRANSFERASE DOMAIN-CONTAINING PROTEIN"/>
    <property type="match status" value="1"/>
</dbReference>
<organism evidence="2 3">
    <name type="scientific">Croceifilum oryzae</name>
    <dbReference type="NCBI Taxonomy" id="1553429"/>
    <lineage>
        <taxon>Bacteria</taxon>
        <taxon>Bacillati</taxon>
        <taxon>Bacillota</taxon>
        <taxon>Bacilli</taxon>
        <taxon>Bacillales</taxon>
        <taxon>Thermoactinomycetaceae</taxon>
        <taxon>Croceifilum</taxon>
    </lineage>
</organism>
<dbReference type="Gene3D" id="3.40.630.30">
    <property type="match status" value="1"/>
</dbReference>
<dbReference type="InterPro" id="IPR000182">
    <property type="entry name" value="GNAT_dom"/>
</dbReference>
<dbReference type="SUPFAM" id="SSF55729">
    <property type="entry name" value="Acyl-CoA N-acyltransferases (Nat)"/>
    <property type="match status" value="1"/>
</dbReference>
<evidence type="ECO:0000313" key="2">
    <source>
        <dbReference type="EMBL" id="MDQ0417207.1"/>
    </source>
</evidence>
<gene>
    <name evidence="2" type="ORF">J2Z48_001379</name>
</gene>
<name>A0AAJ1WQ60_9BACL</name>
<keyword evidence="3" id="KW-1185">Reference proteome</keyword>
<accession>A0AAJ1WQ60</accession>
<dbReference type="RefSeq" id="WP_307252089.1">
    <property type="nucleotide sequence ID" value="NZ_JAUSUV010000005.1"/>
</dbReference>
<sequence length="171" mass="19530">MKILDTERLILRFQTTEDAEFILELVNDPSWLKFIGDRGVRTIEDAKNDILNGPIQMYKKKLGLGFLLVERKEDQAPIGICGLIKRESLEDIDIGFAFLPQYRGKGYAYEAAASVMAYGKDTLGLSRIVAITRQENHHSIKLLEKLGLQFEQLIQLPNNPEEIVLLAWNRQ</sequence>
<dbReference type="Proteomes" id="UP001238450">
    <property type="component" value="Unassembled WGS sequence"/>
</dbReference>
<dbReference type="InterPro" id="IPR016181">
    <property type="entry name" value="Acyl_CoA_acyltransferase"/>
</dbReference>
<dbReference type="GO" id="GO:0016747">
    <property type="term" value="F:acyltransferase activity, transferring groups other than amino-acyl groups"/>
    <property type="evidence" value="ECO:0007669"/>
    <property type="project" value="InterPro"/>
</dbReference>
<dbReference type="Pfam" id="PF13302">
    <property type="entry name" value="Acetyltransf_3"/>
    <property type="match status" value="1"/>
</dbReference>
<dbReference type="InterPro" id="IPR051531">
    <property type="entry name" value="N-acetyltransferase"/>
</dbReference>
<dbReference type="PROSITE" id="PS51186">
    <property type="entry name" value="GNAT"/>
    <property type="match status" value="1"/>
</dbReference>
<dbReference type="PANTHER" id="PTHR43792">
    <property type="entry name" value="GNAT FAMILY, PUTATIVE (AFU_ORTHOLOGUE AFUA_3G00765)-RELATED-RELATED"/>
    <property type="match status" value="1"/>
</dbReference>
<reference evidence="2 3" key="1">
    <citation type="submission" date="2023-07" db="EMBL/GenBank/DDBJ databases">
        <title>Genomic Encyclopedia of Type Strains, Phase IV (KMG-IV): sequencing the most valuable type-strain genomes for metagenomic binning, comparative biology and taxonomic classification.</title>
        <authorList>
            <person name="Goeker M."/>
        </authorList>
    </citation>
    <scope>NUCLEOTIDE SEQUENCE [LARGE SCALE GENOMIC DNA]</scope>
    <source>
        <strain evidence="2 3">DSM 46876</strain>
    </source>
</reference>
<evidence type="ECO:0000313" key="3">
    <source>
        <dbReference type="Proteomes" id="UP001238450"/>
    </source>
</evidence>
<comment type="caution">
    <text evidence="2">The sequence shown here is derived from an EMBL/GenBank/DDBJ whole genome shotgun (WGS) entry which is preliminary data.</text>
</comment>
<proteinExistence type="predicted"/>
<protein>
    <submittedName>
        <fullName evidence="2">RimJ/RimL family protein N-acetyltransferase</fullName>
    </submittedName>
</protein>
<dbReference type="AlphaFoldDB" id="A0AAJ1WQ60"/>